<keyword evidence="2" id="KW-1185">Reference proteome</keyword>
<name>A0ACA8R2W4_METAZ</name>
<accession>A0ACA8R2W4</accession>
<gene>
    <name evidence="1" type="ORF">MarbSA_06910</name>
</gene>
<dbReference type="EMBL" id="AP019779">
    <property type="protein sequence ID" value="BBL61651.1"/>
    <property type="molecule type" value="Genomic_DNA"/>
</dbReference>
<sequence>MKIFKNKITENKVNESKINENRTNENNVNESKINKNRINNIKQKLQKINIAKTEFLKIELKNLKKETNGQGAAEYILLFGGVIVIAIAALMIYKNYFSNAQTNLNASNDFEDLRNAMNAT</sequence>
<evidence type="ECO:0000313" key="1">
    <source>
        <dbReference type="EMBL" id="BBL61651.1"/>
    </source>
</evidence>
<evidence type="ECO:0000313" key="2">
    <source>
        <dbReference type="Proteomes" id="UP000825015"/>
    </source>
</evidence>
<protein>
    <submittedName>
        <fullName evidence="1">Uncharacterized protein</fullName>
    </submittedName>
</protein>
<proteinExistence type="predicted"/>
<dbReference type="Proteomes" id="UP000825015">
    <property type="component" value="Chromosome"/>
</dbReference>
<organism evidence="1 2">
    <name type="scientific">Methanobrevibacter arboriphilus</name>
    <dbReference type="NCBI Taxonomy" id="39441"/>
    <lineage>
        <taxon>Archaea</taxon>
        <taxon>Methanobacteriati</taxon>
        <taxon>Methanobacteriota</taxon>
        <taxon>Methanomada group</taxon>
        <taxon>Methanobacteria</taxon>
        <taxon>Methanobacteriales</taxon>
        <taxon>Methanobacteriaceae</taxon>
        <taxon>Methanobrevibacter</taxon>
    </lineage>
</organism>
<reference evidence="1" key="1">
    <citation type="submission" date="2019-06" db="EMBL/GenBank/DDBJ databases">
        <title>Complete genome sequence of Methanobrevibacter arboriphilus strain SA.</title>
        <authorList>
            <person name="Asakawa S."/>
        </authorList>
    </citation>
    <scope>NUCLEOTIDE SEQUENCE</scope>
    <source>
        <strain evidence="1">SA</strain>
    </source>
</reference>